<dbReference type="Proteomes" id="UP000663868">
    <property type="component" value="Unassembled WGS sequence"/>
</dbReference>
<dbReference type="SUPFAM" id="SSF53335">
    <property type="entry name" value="S-adenosyl-L-methionine-dependent methyltransferases"/>
    <property type="match status" value="1"/>
</dbReference>
<dbReference type="Proteomes" id="UP000663844">
    <property type="component" value="Unassembled WGS sequence"/>
</dbReference>
<protein>
    <submittedName>
        <fullName evidence="1">Uncharacterized protein</fullName>
    </submittedName>
</protein>
<dbReference type="Gene3D" id="3.40.50.150">
    <property type="entry name" value="Vaccinia Virus protein VP39"/>
    <property type="match status" value="1"/>
</dbReference>
<dbReference type="EMBL" id="CAJNOE010000008">
    <property type="protein sequence ID" value="CAF0719350.1"/>
    <property type="molecule type" value="Genomic_DNA"/>
</dbReference>
<evidence type="ECO:0000313" key="3">
    <source>
        <dbReference type="EMBL" id="CAF1486368.1"/>
    </source>
</evidence>
<organism evidence="1 7">
    <name type="scientific">Adineta steineri</name>
    <dbReference type="NCBI Taxonomy" id="433720"/>
    <lineage>
        <taxon>Eukaryota</taxon>
        <taxon>Metazoa</taxon>
        <taxon>Spiralia</taxon>
        <taxon>Gnathifera</taxon>
        <taxon>Rotifera</taxon>
        <taxon>Eurotatoria</taxon>
        <taxon>Bdelloidea</taxon>
        <taxon>Adinetida</taxon>
        <taxon>Adinetidae</taxon>
        <taxon>Adineta</taxon>
    </lineage>
</organism>
<dbReference type="OrthoDB" id="10010678at2759"/>
<dbReference type="EMBL" id="CAJOBB010000461">
    <property type="protein sequence ID" value="CAF3684809.1"/>
    <property type="molecule type" value="Genomic_DNA"/>
</dbReference>
<dbReference type="Proteomes" id="UP000663881">
    <property type="component" value="Unassembled WGS sequence"/>
</dbReference>
<dbReference type="EMBL" id="CAJOAY010000893">
    <property type="protein sequence ID" value="CAF3755485.1"/>
    <property type="molecule type" value="Genomic_DNA"/>
</dbReference>
<reference evidence="1" key="1">
    <citation type="submission" date="2021-02" db="EMBL/GenBank/DDBJ databases">
        <authorList>
            <person name="Nowell W R."/>
        </authorList>
    </citation>
    <scope>NUCLEOTIDE SEQUENCE</scope>
</reference>
<dbReference type="EMBL" id="CAJNON010001802">
    <property type="protein sequence ID" value="CAF1486368.1"/>
    <property type="molecule type" value="Genomic_DNA"/>
</dbReference>
<accession>A0A813MCT0</accession>
<gene>
    <name evidence="1" type="ORF">IZO911_LOCUS1731</name>
    <name evidence="2" type="ORF">JYZ213_LOCUS3242</name>
    <name evidence="5" type="ORF">KXQ929_LOCUS9927</name>
    <name evidence="6" type="ORF">OKA104_LOCUS15937</name>
    <name evidence="4" type="ORF">OXD698_LOCUS8691</name>
    <name evidence="3" type="ORF">VCS650_LOCUS41458</name>
</gene>
<dbReference type="InterPro" id="IPR029063">
    <property type="entry name" value="SAM-dependent_MTases_sf"/>
</dbReference>
<dbReference type="Proteomes" id="UP000663891">
    <property type="component" value="Unassembled WGS sequence"/>
</dbReference>
<proteinExistence type="predicted"/>
<dbReference type="Proteomes" id="UP000663860">
    <property type="component" value="Unassembled WGS sequence"/>
</dbReference>
<dbReference type="AlphaFoldDB" id="A0A813MCT0"/>
<name>A0A813MCT0_9BILA</name>
<dbReference type="EMBL" id="CAJOAZ010000424">
    <property type="protein sequence ID" value="CAF3645056.1"/>
    <property type="molecule type" value="Genomic_DNA"/>
</dbReference>
<sequence>MNKRDLRTFVDSYGGMGYWLMQLDRHRHRAYMEAARRAYVRFPKAQGPNTVTWLDIGTGPRMPLTRMVLENKVTEHVHAVEANSNTYRRAKALQESTPYLQNKVTLHEGYSSDINWNQCDPRPCAIIHDILGTVSSEEGCVQILHNTMKNIENVSLHIPHEFGTYCIPVSRPKVSWLSSICSILFGGPASVSLEKGVQKLYNPPMDILLCKSAQLVEKFESANIPSIKYLTKKITFIVDATHGKDWVGFYLAPYILTMPHLEDGKGIIDGLKQNTNWGVKYVTMMDDTKGIKVKPGDNITVSFHTDFTHECPLYRLEAWINDTHVPAIEF</sequence>
<comment type="caution">
    <text evidence="1">The sequence shown here is derived from an EMBL/GenBank/DDBJ whole genome shotgun (WGS) entry which is preliminary data.</text>
</comment>
<evidence type="ECO:0000313" key="1">
    <source>
        <dbReference type="EMBL" id="CAF0719350.1"/>
    </source>
</evidence>
<evidence type="ECO:0000313" key="6">
    <source>
        <dbReference type="EMBL" id="CAF3755485.1"/>
    </source>
</evidence>
<evidence type="ECO:0000313" key="2">
    <source>
        <dbReference type="EMBL" id="CAF0764222.1"/>
    </source>
</evidence>
<evidence type="ECO:0000313" key="4">
    <source>
        <dbReference type="EMBL" id="CAF3645056.1"/>
    </source>
</evidence>
<evidence type="ECO:0000313" key="7">
    <source>
        <dbReference type="Proteomes" id="UP000663860"/>
    </source>
</evidence>
<dbReference type="Proteomes" id="UP000663845">
    <property type="component" value="Unassembled WGS sequence"/>
</dbReference>
<evidence type="ECO:0000313" key="5">
    <source>
        <dbReference type="EMBL" id="CAF3684809.1"/>
    </source>
</evidence>
<dbReference type="EMBL" id="CAJNOG010000017">
    <property type="protein sequence ID" value="CAF0764222.1"/>
    <property type="molecule type" value="Genomic_DNA"/>
</dbReference>